<feature type="coiled-coil region" evidence="4">
    <location>
        <begin position="435"/>
        <end position="469"/>
    </location>
</feature>
<evidence type="ECO:0000256" key="1">
    <source>
        <dbReference type="ARBA" id="ARBA00004267"/>
    </source>
</evidence>
<evidence type="ECO:0000256" key="4">
    <source>
        <dbReference type="SAM" id="Coils"/>
    </source>
</evidence>
<dbReference type="InterPro" id="IPR051756">
    <property type="entry name" value="Centrosomal_MT-associated"/>
</dbReference>
<evidence type="ECO:0000313" key="7">
    <source>
        <dbReference type="EMBL" id="KZT28902.1"/>
    </source>
</evidence>
<feature type="region of interest" description="Disordered" evidence="5">
    <location>
        <begin position="875"/>
        <end position="907"/>
    </location>
</feature>
<evidence type="ECO:0000256" key="5">
    <source>
        <dbReference type="SAM" id="MobiDB-lite"/>
    </source>
</evidence>
<dbReference type="InParanoid" id="A0A165UYU2"/>
<name>A0A165UYU2_9AGAM</name>
<feature type="region of interest" description="Disordered" evidence="5">
    <location>
        <begin position="984"/>
        <end position="1006"/>
    </location>
</feature>
<feature type="compositionally biased region" description="Acidic residues" evidence="5">
    <location>
        <begin position="875"/>
        <end position="885"/>
    </location>
</feature>
<feature type="compositionally biased region" description="Basic and acidic residues" evidence="5">
    <location>
        <begin position="336"/>
        <end position="348"/>
    </location>
</feature>
<feature type="compositionally biased region" description="Basic and acidic residues" evidence="5">
    <location>
        <begin position="702"/>
        <end position="720"/>
    </location>
</feature>
<feature type="coiled-coil region" evidence="4">
    <location>
        <begin position="494"/>
        <end position="563"/>
    </location>
</feature>
<feature type="region of interest" description="Disordered" evidence="5">
    <location>
        <begin position="626"/>
        <end position="816"/>
    </location>
</feature>
<feature type="compositionally biased region" description="Basic and acidic residues" evidence="5">
    <location>
        <begin position="482"/>
        <end position="491"/>
    </location>
</feature>
<comment type="subcellular location">
    <subcellularLocation>
        <location evidence="1">Cytoplasm</location>
        <location evidence="1">Cytoskeleton</location>
        <location evidence="1">Microtubule organizing center</location>
    </subcellularLocation>
</comment>
<feature type="compositionally biased region" description="Low complexity" evidence="5">
    <location>
        <begin position="723"/>
        <end position="754"/>
    </location>
</feature>
<dbReference type="PANTHER" id="PTHR19336:SF9">
    <property type="entry name" value="SPINDLE POLE BODY PROTEIN PPC89"/>
    <property type="match status" value="1"/>
</dbReference>
<dbReference type="Proteomes" id="UP000076761">
    <property type="component" value="Unassembled WGS sequence"/>
</dbReference>
<feature type="region of interest" description="Disordered" evidence="5">
    <location>
        <begin position="571"/>
        <end position="594"/>
    </location>
</feature>
<proteinExistence type="predicted"/>
<feature type="compositionally biased region" description="Basic and acidic residues" evidence="5">
    <location>
        <begin position="898"/>
        <end position="907"/>
    </location>
</feature>
<feature type="compositionally biased region" description="Basic residues" evidence="5">
    <location>
        <begin position="996"/>
        <end position="1006"/>
    </location>
</feature>
<keyword evidence="8" id="KW-1185">Reference proteome</keyword>
<accession>A0A165UYU2</accession>
<dbReference type="OrthoDB" id="76453at2759"/>
<organism evidence="7 8">
    <name type="scientific">Neolentinus lepideus HHB14362 ss-1</name>
    <dbReference type="NCBI Taxonomy" id="1314782"/>
    <lineage>
        <taxon>Eukaryota</taxon>
        <taxon>Fungi</taxon>
        <taxon>Dikarya</taxon>
        <taxon>Basidiomycota</taxon>
        <taxon>Agaricomycotina</taxon>
        <taxon>Agaricomycetes</taxon>
        <taxon>Gloeophyllales</taxon>
        <taxon>Gloeophyllaceae</taxon>
        <taxon>Neolentinus</taxon>
    </lineage>
</organism>
<dbReference type="EMBL" id="KV425556">
    <property type="protein sequence ID" value="KZT28902.1"/>
    <property type="molecule type" value="Genomic_DNA"/>
</dbReference>
<evidence type="ECO:0000313" key="8">
    <source>
        <dbReference type="Proteomes" id="UP000076761"/>
    </source>
</evidence>
<feature type="compositionally biased region" description="Basic and acidic residues" evidence="5">
    <location>
        <begin position="571"/>
        <end position="586"/>
    </location>
</feature>
<dbReference type="InterPro" id="IPR024957">
    <property type="entry name" value="Cep57_MT-bd_dom"/>
</dbReference>
<feature type="compositionally biased region" description="Acidic residues" evidence="5">
    <location>
        <begin position="651"/>
        <end position="676"/>
    </location>
</feature>
<dbReference type="GO" id="GO:0008017">
    <property type="term" value="F:microtubule binding"/>
    <property type="evidence" value="ECO:0007669"/>
    <property type="project" value="InterPro"/>
</dbReference>
<feature type="region of interest" description="Disordered" evidence="5">
    <location>
        <begin position="205"/>
        <end position="287"/>
    </location>
</feature>
<feature type="region of interest" description="Disordered" evidence="5">
    <location>
        <begin position="34"/>
        <end position="66"/>
    </location>
</feature>
<keyword evidence="2" id="KW-0963">Cytoplasm</keyword>
<sequence length="1006" mass="112149">MRRATEHLSFSIRGDEQEHHRILLENNLQHTDLSLHLSSTPGDASDDYSVEYPRHHSGPSPSDGYMSFRSRDADDFDPGAWSYPTADEEGISPYGGETISTAAHHASALTLSAGLPGRETRRDPSISGTEYDPDRPIGDMIAALDSKMSLFDVDPSRSRSRNATSAFDPLVVDDTAELDQMLSPTNNTTSHSKPKLADHLSRLAFSPKRPRSALSSTSSSDRPHSQHKSHHAHSPHTTNPARPRSTQLQAQLPVPDSPSPADRTPRPSNARTAKAATPSPAISNKSHFTRLARGLAKEIADEQSRVAPSQQDAVHLPNVPTYNHSTIHDKRSKKSGLPEHIDPRRNPFRDMANVPPRSPAGGFKPLSPPPARVSMYTPPSQRSGVHLPDVTGLTSAVASPAKPGAQYYAYEPDEGATKEAEARLVTVLNTLQSKLLRLEDENGVSRRRVRELEMELESCKREATVVKEREESFRLQRKGKAKEREGREEDTGRYKEIAEEKKALESLISTLRAHLTRLTSELSSHQALLTELRSLRIKDTGEVERLREEVERVAGEVEVLRGVVEEGLRERRERREESVLESDEGRAMGSQGGEDMDESIAYGQGGVHDSLSYITLPQTGAVREALSNVTEERTEDVERAEESDQFVSREEVEEEIGEEAEEEDRVETEPEDEQEQEYPSLAHRTDRATLGSVEGSSRRFVRPREIERISEDLDSRRLERTASPISFSGSRSRSNFSHSNSQSRPATPGPSRSPSGDRSRDSGIGEEITSAGSGSGGCRRSYSPVQPAIEDSVRVPGPSRPTAPTPGRARFMQTKRSPVEETPFPTIRGEYLERLFFSAPEHNAKTCTVCNRRRSPGSPTLRFRAHAQARAERCEDEGFEEDADDERVRFDRRRGKQRSKEGAREELPPQTVLARVVRELEDDFTHYKGIYIELAEQYAQMDAVSDVVKRNVLADHLRDVIDILEQKGDQIASLYGLLDFKDKPLTSEPMAGENRPRKKRQHPTFA</sequence>
<dbReference type="AlphaFoldDB" id="A0A165UYU2"/>
<dbReference type="GO" id="GO:0005815">
    <property type="term" value="C:microtubule organizing center"/>
    <property type="evidence" value="ECO:0007669"/>
    <property type="project" value="UniProtKB-SubCell"/>
</dbReference>
<gene>
    <name evidence="7" type="ORF">NEOLEDRAFT_1129163</name>
</gene>
<feature type="compositionally biased region" description="Basic residues" evidence="5">
    <location>
        <begin position="225"/>
        <end position="234"/>
    </location>
</feature>
<dbReference type="Pfam" id="PF06657">
    <property type="entry name" value="Cep57_MT_bd"/>
    <property type="match status" value="1"/>
</dbReference>
<feature type="region of interest" description="Disordered" evidence="5">
    <location>
        <begin position="470"/>
        <end position="491"/>
    </location>
</feature>
<feature type="compositionally biased region" description="Basic and acidic residues" evidence="5">
    <location>
        <begin position="630"/>
        <end position="650"/>
    </location>
</feature>
<feature type="compositionally biased region" description="Polar residues" evidence="5">
    <location>
        <begin position="235"/>
        <end position="250"/>
    </location>
</feature>
<protein>
    <recommendedName>
        <fullName evidence="6">Cep57 centrosome microtubule-binding domain-containing protein</fullName>
    </recommendedName>
</protein>
<keyword evidence="4" id="KW-0175">Coiled coil</keyword>
<feature type="domain" description="Cep57 centrosome microtubule-binding" evidence="6">
    <location>
        <begin position="903"/>
        <end position="975"/>
    </location>
</feature>
<evidence type="ECO:0000259" key="6">
    <source>
        <dbReference type="Pfam" id="PF06657"/>
    </source>
</evidence>
<evidence type="ECO:0000256" key="2">
    <source>
        <dbReference type="ARBA" id="ARBA00022490"/>
    </source>
</evidence>
<feature type="region of interest" description="Disordered" evidence="5">
    <location>
        <begin position="300"/>
        <end position="388"/>
    </location>
</feature>
<feature type="region of interest" description="Disordered" evidence="5">
    <location>
        <begin position="110"/>
        <end position="137"/>
    </location>
</feature>
<evidence type="ECO:0000256" key="3">
    <source>
        <dbReference type="ARBA" id="ARBA00023212"/>
    </source>
</evidence>
<dbReference type="PANTHER" id="PTHR19336">
    <property type="entry name" value="UNCHARACTERIZED DUF1167"/>
    <property type="match status" value="1"/>
</dbReference>
<reference evidence="7 8" key="1">
    <citation type="journal article" date="2016" name="Mol. Biol. Evol.">
        <title>Comparative Genomics of Early-Diverging Mushroom-Forming Fungi Provides Insights into the Origins of Lignocellulose Decay Capabilities.</title>
        <authorList>
            <person name="Nagy L.G."/>
            <person name="Riley R."/>
            <person name="Tritt A."/>
            <person name="Adam C."/>
            <person name="Daum C."/>
            <person name="Floudas D."/>
            <person name="Sun H."/>
            <person name="Yadav J.S."/>
            <person name="Pangilinan J."/>
            <person name="Larsson K.H."/>
            <person name="Matsuura K."/>
            <person name="Barry K."/>
            <person name="Labutti K."/>
            <person name="Kuo R."/>
            <person name="Ohm R.A."/>
            <person name="Bhattacharya S.S."/>
            <person name="Shirouzu T."/>
            <person name="Yoshinaga Y."/>
            <person name="Martin F.M."/>
            <person name="Grigoriev I.V."/>
            <person name="Hibbett D.S."/>
        </authorList>
    </citation>
    <scope>NUCLEOTIDE SEQUENCE [LARGE SCALE GENOMIC DNA]</scope>
    <source>
        <strain evidence="7 8">HHB14362 ss-1</strain>
    </source>
</reference>
<keyword evidence="3" id="KW-0206">Cytoskeleton</keyword>